<comment type="caution">
    <text evidence="11">The sequence shown here is derived from an EMBL/GenBank/DDBJ whole genome shotgun (WGS) entry which is preliminary data.</text>
</comment>
<keyword evidence="7 10" id="KW-0472">Membrane</keyword>
<dbReference type="GO" id="GO:0005787">
    <property type="term" value="C:signal peptidase complex"/>
    <property type="evidence" value="ECO:0007669"/>
    <property type="project" value="InterPro"/>
</dbReference>
<comment type="subcellular location">
    <subcellularLocation>
        <location evidence="1">Endoplasmic reticulum membrane</location>
        <topology evidence="1">Multi-pass membrane protein</topology>
    </subcellularLocation>
</comment>
<sequence length="221" mass="24170">MAESKISPYNLADLKNTTDDALGNYMRSLGFQQDNKTTDIKLAVGYVGCIIAAATFAADYKLGWEATKTWTAVAVFAYMVLNGFYSYWVYFVEKGLVFEGTKSGKHVSIASKTNKHEPTYYLTITTNAPSTDPRKIQAPFPTWFTADGFFVAKPFQQWLASSVGVIGDADAKNAMRDQRDELASPKMPAAEASVPEDIGNGTVESTGVESKGKSGKRSKRK</sequence>
<dbReference type="GO" id="GO:0006465">
    <property type="term" value="P:signal peptide processing"/>
    <property type="evidence" value="ECO:0007669"/>
    <property type="project" value="InterPro"/>
</dbReference>
<evidence type="ECO:0000256" key="1">
    <source>
        <dbReference type="ARBA" id="ARBA00004477"/>
    </source>
</evidence>
<evidence type="ECO:0000256" key="6">
    <source>
        <dbReference type="ARBA" id="ARBA00022989"/>
    </source>
</evidence>
<evidence type="ECO:0000313" key="12">
    <source>
        <dbReference type="Proteomes" id="UP000192596"/>
    </source>
</evidence>
<name>A0A1V8SZ22_9PEZI</name>
<evidence type="ECO:0000256" key="2">
    <source>
        <dbReference type="ARBA" id="ARBA00007324"/>
    </source>
</evidence>
<evidence type="ECO:0000256" key="9">
    <source>
        <dbReference type="SAM" id="MobiDB-lite"/>
    </source>
</evidence>
<dbReference type="FunCoup" id="A0A1V8SZ22">
    <property type="interactions" value="120"/>
</dbReference>
<evidence type="ECO:0000256" key="10">
    <source>
        <dbReference type="SAM" id="Phobius"/>
    </source>
</evidence>
<dbReference type="InParanoid" id="A0A1V8SZ22"/>
<dbReference type="PANTHER" id="PTHR13085:SF0">
    <property type="entry name" value="SIGNAL PEPTIDASE COMPLEX SUBUNIT 2"/>
    <property type="match status" value="1"/>
</dbReference>
<reference evidence="12" key="1">
    <citation type="submission" date="2017-03" db="EMBL/GenBank/DDBJ databases">
        <title>Genomes of endolithic fungi from Antarctica.</title>
        <authorList>
            <person name="Coleine C."/>
            <person name="Masonjones S."/>
            <person name="Stajich J.E."/>
        </authorList>
    </citation>
    <scope>NUCLEOTIDE SEQUENCE [LARGE SCALE GENOMIC DNA]</scope>
    <source>
        <strain evidence="12">CCFEE 5527</strain>
    </source>
</reference>
<feature type="region of interest" description="Disordered" evidence="9">
    <location>
        <begin position="176"/>
        <end position="221"/>
    </location>
</feature>
<keyword evidence="5" id="KW-0256">Endoplasmic reticulum</keyword>
<dbReference type="PANTHER" id="PTHR13085">
    <property type="entry name" value="MICROSOMAL SIGNAL PEPTIDASE 25 KDA SUBUNIT"/>
    <property type="match status" value="1"/>
</dbReference>
<keyword evidence="6 10" id="KW-1133">Transmembrane helix</keyword>
<accession>A0A1V8SZ22</accession>
<evidence type="ECO:0000256" key="4">
    <source>
        <dbReference type="ARBA" id="ARBA00022692"/>
    </source>
</evidence>
<organism evidence="11 12">
    <name type="scientific">Cryoendolithus antarcticus</name>
    <dbReference type="NCBI Taxonomy" id="1507870"/>
    <lineage>
        <taxon>Eukaryota</taxon>
        <taxon>Fungi</taxon>
        <taxon>Dikarya</taxon>
        <taxon>Ascomycota</taxon>
        <taxon>Pezizomycotina</taxon>
        <taxon>Dothideomycetes</taxon>
        <taxon>Dothideomycetidae</taxon>
        <taxon>Cladosporiales</taxon>
        <taxon>Cladosporiaceae</taxon>
        <taxon>Cryoendolithus</taxon>
    </lineage>
</organism>
<gene>
    <name evidence="11" type="ORF">B0A48_10818</name>
</gene>
<evidence type="ECO:0000256" key="5">
    <source>
        <dbReference type="ARBA" id="ARBA00022824"/>
    </source>
</evidence>
<keyword evidence="12" id="KW-1185">Reference proteome</keyword>
<evidence type="ECO:0000256" key="7">
    <source>
        <dbReference type="ARBA" id="ARBA00023136"/>
    </source>
</evidence>
<dbReference type="InterPro" id="IPR009582">
    <property type="entry name" value="Spc2/SPCS2"/>
</dbReference>
<evidence type="ECO:0000256" key="3">
    <source>
        <dbReference type="ARBA" id="ARBA00017057"/>
    </source>
</evidence>
<keyword evidence="4 10" id="KW-0812">Transmembrane</keyword>
<evidence type="ECO:0000256" key="8">
    <source>
        <dbReference type="ARBA" id="ARBA00045608"/>
    </source>
</evidence>
<dbReference type="AlphaFoldDB" id="A0A1V8SZ22"/>
<comment type="similarity">
    <text evidence="2">Belongs to the SPCS2 family.</text>
</comment>
<dbReference type="Pfam" id="PF06703">
    <property type="entry name" value="SPC25"/>
    <property type="match status" value="1"/>
</dbReference>
<evidence type="ECO:0000313" key="11">
    <source>
        <dbReference type="EMBL" id="OQO04208.1"/>
    </source>
</evidence>
<protein>
    <recommendedName>
        <fullName evidence="3">Signal peptidase complex subunit 2</fullName>
    </recommendedName>
</protein>
<proteinExistence type="inferred from homology"/>
<dbReference type="EMBL" id="NAJO01000022">
    <property type="protein sequence ID" value="OQO04208.1"/>
    <property type="molecule type" value="Genomic_DNA"/>
</dbReference>
<feature type="transmembrane region" description="Helical" evidence="10">
    <location>
        <begin position="70"/>
        <end position="92"/>
    </location>
</feature>
<feature type="transmembrane region" description="Helical" evidence="10">
    <location>
        <begin position="40"/>
        <end position="58"/>
    </location>
</feature>
<dbReference type="Proteomes" id="UP000192596">
    <property type="component" value="Unassembled WGS sequence"/>
</dbReference>
<dbReference type="STRING" id="1507870.A0A1V8SZ22"/>
<comment type="function">
    <text evidence="8">Component of the signal peptidase complex (SPC) which catalyzes the cleavage of N-terminal signal sequences from nascent proteins as they are translocated into the lumen of the endoplasmic reticulum. Enhances the enzymatic activity of SPC and facilitates the interactions between different components of the translocation site.</text>
</comment>
<dbReference type="OrthoDB" id="29558at2759"/>
<dbReference type="GO" id="GO:0045047">
    <property type="term" value="P:protein targeting to ER"/>
    <property type="evidence" value="ECO:0007669"/>
    <property type="project" value="TreeGrafter"/>
</dbReference>